<organism evidence="1 2">
    <name type="scientific">Daeguia caeni</name>
    <dbReference type="NCBI Taxonomy" id="439612"/>
    <lineage>
        <taxon>Bacteria</taxon>
        <taxon>Pseudomonadati</taxon>
        <taxon>Pseudomonadota</taxon>
        <taxon>Alphaproteobacteria</taxon>
        <taxon>Hyphomicrobiales</taxon>
        <taxon>Brucellaceae</taxon>
        <taxon>Daeguia</taxon>
    </lineage>
</organism>
<name>A0ABV9H3X5_9HYPH</name>
<evidence type="ECO:0000313" key="1">
    <source>
        <dbReference type="EMBL" id="MFC4624195.1"/>
    </source>
</evidence>
<comment type="caution">
    <text evidence="1">The sequence shown here is derived from an EMBL/GenBank/DDBJ whole genome shotgun (WGS) entry which is preliminary data.</text>
</comment>
<dbReference type="Proteomes" id="UP001596042">
    <property type="component" value="Unassembled WGS sequence"/>
</dbReference>
<reference evidence="2" key="1">
    <citation type="journal article" date="2019" name="Int. J. Syst. Evol. Microbiol.">
        <title>The Global Catalogue of Microorganisms (GCM) 10K type strain sequencing project: providing services to taxonomists for standard genome sequencing and annotation.</title>
        <authorList>
            <consortium name="The Broad Institute Genomics Platform"/>
            <consortium name="The Broad Institute Genome Sequencing Center for Infectious Disease"/>
            <person name="Wu L."/>
            <person name="Ma J."/>
        </authorList>
    </citation>
    <scope>NUCLEOTIDE SEQUENCE [LARGE SCALE GENOMIC DNA]</scope>
    <source>
        <strain evidence="2">CGMCC 1.15731</strain>
    </source>
</reference>
<sequence length="71" mass="7890">MRQVSKGEFYAAVGKLNVHPKIVSGFPYECQWIFLNDPRGPLFGKTVDRVEGGLTVTDYFLNDTHQSGGAE</sequence>
<proteinExistence type="predicted"/>
<gene>
    <name evidence="1" type="ORF">ACFO1V_02965</name>
</gene>
<keyword evidence="2" id="KW-1185">Reference proteome</keyword>
<protein>
    <submittedName>
        <fullName evidence="1">Uncharacterized protein</fullName>
    </submittedName>
</protein>
<dbReference type="EMBL" id="JBHSEL010000031">
    <property type="protein sequence ID" value="MFC4624195.1"/>
    <property type="molecule type" value="Genomic_DNA"/>
</dbReference>
<accession>A0ABV9H3X5</accession>
<evidence type="ECO:0000313" key="2">
    <source>
        <dbReference type="Proteomes" id="UP001596042"/>
    </source>
</evidence>
<dbReference type="RefSeq" id="WP_374833082.1">
    <property type="nucleotide sequence ID" value="NZ_JBHEEZ010000020.1"/>
</dbReference>